<gene>
    <name evidence="3" type="ORF">C8F04DRAFT_1270805</name>
    <name evidence="2" type="ORF">C8F04DRAFT_969544</name>
</gene>
<organism evidence="3 4">
    <name type="scientific">Mycena alexandri</name>
    <dbReference type="NCBI Taxonomy" id="1745969"/>
    <lineage>
        <taxon>Eukaryota</taxon>
        <taxon>Fungi</taxon>
        <taxon>Dikarya</taxon>
        <taxon>Basidiomycota</taxon>
        <taxon>Agaricomycotina</taxon>
        <taxon>Agaricomycetes</taxon>
        <taxon>Agaricomycetidae</taxon>
        <taxon>Agaricales</taxon>
        <taxon>Marasmiineae</taxon>
        <taxon>Mycenaceae</taxon>
        <taxon>Mycena</taxon>
    </lineage>
</organism>
<evidence type="ECO:0000313" key="2">
    <source>
        <dbReference type="EMBL" id="KAJ7024006.1"/>
    </source>
</evidence>
<protein>
    <submittedName>
        <fullName evidence="3">Uncharacterized protein</fullName>
    </submittedName>
</protein>
<comment type="caution">
    <text evidence="3">The sequence shown here is derived from an EMBL/GenBank/DDBJ whole genome shotgun (WGS) entry which is preliminary data.</text>
</comment>
<dbReference type="EMBL" id="JARJCM010000177">
    <property type="protein sequence ID" value="KAJ7024006.1"/>
    <property type="molecule type" value="Genomic_DNA"/>
</dbReference>
<feature type="chain" id="PRO_5042441771" evidence="1">
    <location>
        <begin position="22"/>
        <end position="327"/>
    </location>
</feature>
<evidence type="ECO:0000313" key="3">
    <source>
        <dbReference type="EMBL" id="KAJ7024007.1"/>
    </source>
</evidence>
<sequence>MLTPPLTAYLLFAPLLPFVAAIPSGLSVRQAPVIPQHATHLAYDEDTHEVIAFSSNRTNLGRFVLDQGQGRRATGSCVDMSANDVQKIPGWGTLESTAQQNWGSGSYNLVTNDQNFPDQPAQVCADTSIVPIVVDGDPSASGSCTTQTSTSKGELVGTNGTITLQHSSGSTYTTTTTVTKQSAFQLGEEVGVEIGFPDIADVSAKFSISTTITNTLSTATTSTTDLTSAGSVTQSNVADHTCYLQFTSQTCAITGSGQIRMLGTGWVWFEYNDATNGHYKWALNMDAVLPNQDDKSSFITFKTATATASTSLYHGVCIPSALTSQCT</sequence>
<feature type="signal peptide" evidence="1">
    <location>
        <begin position="1"/>
        <end position="21"/>
    </location>
</feature>
<reference evidence="3" key="1">
    <citation type="submission" date="2023-03" db="EMBL/GenBank/DDBJ databases">
        <title>Massive genome expansion in bonnet fungi (Mycena s.s.) driven by repeated elements and novel gene families across ecological guilds.</title>
        <authorList>
            <consortium name="Lawrence Berkeley National Laboratory"/>
            <person name="Harder C.B."/>
            <person name="Miyauchi S."/>
            <person name="Viragh M."/>
            <person name="Kuo A."/>
            <person name="Thoen E."/>
            <person name="Andreopoulos B."/>
            <person name="Lu D."/>
            <person name="Skrede I."/>
            <person name="Drula E."/>
            <person name="Henrissat B."/>
            <person name="Morin E."/>
            <person name="Kohler A."/>
            <person name="Barry K."/>
            <person name="LaButti K."/>
            <person name="Morin E."/>
            <person name="Salamov A."/>
            <person name="Lipzen A."/>
            <person name="Mereny Z."/>
            <person name="Hegedus B."/>
            <person name="Baldrian P."/>
            <person name="Stursova M."/>
            <person name="Weitz H."/>
            <person name="Taylor A."/>
            <person name="Grigoriev I.V."/>
            <person name="Nagy L.G."/>
            <person name="Martin F."/>
            <person name="Kauserud H."/>
        </authorList>
    </citation>
    <scope>NUCLEOTIDE SEQUENCE</scope>
    <source>
        <strain evidence="3">CBHHK200</strain>
    </source>
</reference>
<accession>A0AAD6WSS9</accession>
<dbReference type="AlphaFoldDB" id="A0AAD6WSS9"/>
<keyword evidence="1" id="KW-0732">Signal</keyword>
<dbReference type="EMBL" id="JARJCM010000177">
    <property type="protein sequence ID" value="KAJ7024007.1"/>
    <property type="molecule type" value="Genomic_DNA"/>
</dbReference>
<keyword evidence="4" id="KW-1185">Reference proteome</keyword>
<proteinExistence type="predicted"/>
<name>A0AAD6WSS9_9AGAR</name>
<evidence type="ECO:0000313" key="4">
    <source>
        <dbReference type="Proteomes" id="UP001218188"/>
    </source>
</evidence>
<dbReference type="Proteomes" id="UP001218188">
    <property type="component" value="Unassembled WGS sequence"/>
</dbReference>
<evidence type="ECO:0000256" key="1">
    <source>
        <dbReference type="SAM" id="SignalP"/>
    </source>
</evidence>